<name>H5UVY1_9MICO</name>
<evidence type="ECO:0000313" key="24">
    <source>
        <dbReference type="Proteomes" id="UP000004367"/>
    </source>
</evidence>
<evidence type="ECO:0000256" key="4">
    <source>
        <dbReference type="ARBA" id="ARBA00022448"/>
    </source>
</evidence>
<evidence type="ECO:0000256" key="6">
    <source>
        <dbReference type="ARBA" id="ARBA00022617"/>
    </source>
</evidence>
<feature type="transmembrane region" description="Helical" evidence="21">
    <location>
        <begin position="44"/>
        <end position="64"/>
    </location>
</feature>
<keyword evidence="10 21" id="KW-1133">Transmembrane helix</keyword>
<keyword evidence="12 20" id="KW-0408">Iron</keyword>
<dbReference type="GO" id="GO:0046872">
    <property type="term" value="F:metal ion binding"/>
    <property type="evidence" value="ECO:0007669"/>
    <property type="project" value="UniProtKB-KW"/>
</dbReference>
<evidence type="ECO:0000256" key="17">
    <source>
        <dbReference type="ARBA" id="ARBA00061196"/>
    </source>
</evidence>
<comment type="cofactor">
    <cofactor evidence="1">
        <name>Mo-bis(molybdopterin guanine dinucleotide)</name>
        <dbReference type="ChEBI" id="CHEBI:60539"/>
    </cofactor>
</comment>
<dbReference type="GO" id="GO:0008940">
    <property type="term" value="F:nitrate reductase activity"/>
    <property type="evidence" value="ECO:0007669"/>
    <property type="project" value="InterPro"/>
</dbReference>
<feature type="transmembrane region" description="Helical" evidence="21">
    <location>
        <begin position="6"/>
        <end position="23"/>
    </location>
</feature>
<evidence type="ECO:0000259" key="22">
    <source>
        <dbReference type="Pfam" id="PF02665"/>
    </source>
</evidence>
<dbReference type="NCBIfam" id="TIGR00351">
    <property type="entry name" value="narI"/>
    <property type="match status" value="1"/>
</dbReference>
<dbReference type="OrthoDB" id="9788113at2"/>
<keyword evidence="13" id="KW-0534">Nitrate assimilation</keyword>
<evidence type="ECO:0000256" key="3">
    <source>
        <dbReference type="ARBA" id="ARBA00004651"/>
    </source>
</evidence>
<feature type="domain" description="NarG-like" evidence="22">
    <location>
        <begin position="3"/>
        <end position="221"/>
    </location>
</feature>
<evidence type="ECO:0000256" key="2">
    <source>
        <dbReference type="ARBA" id="ARBA00001970"/>
    </source>
</evidence>
<evidence type="ECO:0000256" key="18">
    <source>
        <dbReference type="ARBA" id="ARBA00061480"/>
    </source>
</evidence>
<dbReference type="GO" id="GO:0009055">
    <property type="term" value="F:electron transfer activity"/>
    <property type="evidence" value="ECO:0007669"/>
    <property type="project" value="TreeGrafter"/>
</dbReference>
<keyword evidence="6 20" id="KW-0349">Heme</keyword>
<evidence type="ECO:0000256" key="11">
    <source>
        <dbReference type="ARBA" id="ARBA00023002"/>
    </source>
</evidence>
<feature type="transmembrane region" description="Helical" evidence="21">
    <location>
        <begin position="173"/>
        <end position="195"/>
    </location>
</feature>
<organism evidence="23 24">
    <name type="scientific">Mobilicoccus pelagius NBRC 104925</name>
    <dbReference type="NCBI Taxonomy" id="1089455"/>
    <lineage>
        <taxon>Bacteria</taxon>
        <taxon>Bacillati</taxon>
        <taxon>Actinomycetota</taxon>
        <taxon>Actinomycetes</taxon>
        <taxon>Micrococcales</taxon>
        <taxon>Dermatophilaceae</taxon>
        <taxon>Mobilicoccus</taxon>
    </lineage>
</organism>
<keyword evidence="14 21" id="KW-0472">Membrane</keyword>
<dbReference type="eggNOG" id="COG2181">
    <property type="taxonomic scope" value="Bacteria"/>
</dbReference>
<dbReference type="GO" id="GO:0019645">
    <property type="term" value="P:anaerobic electron transport chain"/>
    <property type="evidence" value="ECO:0007669"/>
    <property type="project" value="TreeGrafter"/>
</dbReference>
<dbReference type="FunFam" id="1.20.950.20:FF:000001">
    <property type="entry name" value="Respiratory nitrate reductase subunit gamma"/>
    <property type="match status" value="1"/>
</dbReference>
<comment type="function">
    <text evidence="15">Does not seem to have nitrate reductase activity.</text>
</comment>
<proteinExistence type="inferred from homology"/>
<dbReference type="InterPro" id="IPR003816">
    <property type="entry name" value="Nitrate_red_gam"/>
</dbReference>
<keyword evidence="5" id="KW-1003">Cell membrane</keyword>
<accession>H5UVY1</accession>
<feature type="transmembrane region" description="Helical" evidence="21">
    <location>
        <begin position="128"/>
        <end position="153"/>
    </location>
</feature>
<dbReference type="EMBL" id="BAFE01000094">
    <property type="protein sequence ID" value="GAB49889.1"/>
    <property type="molecule type" value="Genomic_DNA"/>
</dbReference>
<dbReference type="GO" id="GO:0009325">
    <property type="term" value="C:nitrate reductase complex"/>
    <property type="evidence" value="ECO:0007669"/>
    <property type="project" value="InterPro"/>
</dbReference>
<dbReference type="InterPro" id="IPR036197">
    <property type="entry name" value="NarG-like_sf"/>
</dbReference>
<comment type="similarity">
    <text evidence="17">In the C-terminal section; belongs to the nitrate reductase gamma subunit family.</text>
</comment>
<dbReference type="AlphaFoldDB" id="H5UVY1"/>
<dbReference type="PANTHER" id="PTHR30598">
    <property type="entry name" value="NITRATE REDUCTASE PRIVATE CHAPERONE, REDOX ENZYME MATURATION PROTEIN REMP FAMILY"/>
    <property type="match status" value="1"/>
</dbReference>
<feature type="transmembrane region" description="Helical" evidence="21">
    <location>
        <begin position="84"/>
        <end position="107"/>
    </location>
</feature>
<evidence type="ECO:0000256" key="21">
    <source>
        <dbReference type="SAM" id="Phobius"/>
    </source>
</evidence>
<evidence type="ECO:0000256" key="20">
    <source>
        <dbReference type="PIRSR" id="PIRSR603816-1"/>
    </source>
</evidence>
<keyword evidence="11" id="KW-0560">Oxidoreductase</keyword>
<keyword evidence="4" id="KW-0813">Transport</keyword>
<comment type="cofactor">
    <cofactor evidence="2">
        <name>heme b</name>
        <dbReference type="ChEBI" id="CHEBI:60344"/>
    </cofactor>
</comment>
<comment type="caution">
    <text evidence="23">The sequence shown here is derived from an EMBL/GenBank/DDBJ whole genome shotgun (WGS) entry which is preliminary data.</text>
</comment>
<dbReference type="GO" id="GO:0020037">
    <property type="term" value="F:heme binding"/>
    <property type="evidence" value="ECO:0007669"/>
    <property type="project" value="TreeGrafter"/>
</dbReference>
<dbReference type="STRING" id="1089455.MOPEL_135_01270"/>
<evidence type="ECO:0000256" key="16">
    <source>
        <dbReference type="ARBA" id="ARBA00061095"/>
    </source>
</evidence>
<protein>
    <recommendedName>
        <fullName evidence="19">Nitrate reductase-like protein NarX</fullName>
    </recommendedName>
</protein>
<comment type="similarity">
    <text evidence="18">In the N-terminal section; belongs to the nitrate reductase alpha subunit family.</text>
</comment>
<dbReference type="Gene3D" id="1.20.950.20">
    <property type="entry name" value="Transmembrane di-heme cytochromes, Chain C"/>
    <property type="match status" value="1"/>
</dbReference>
<keyword evidence="24" id="KW-1185">Reference proteome</keyword>
<comment type="subcellular location">
    <subcellularLocation>
        <location evidence="3">Cell membrane</location>
        <topology evidence="3">Multi-pass membrane protein</topology>
    </subcellularLocation>
</comment>
<dbReference type="InterPro" id="IPR023234">
    <property type="entry name" value="NarG-like_domain"/>
</dbReference>
<evidence type="ECO:0000256" key="13">
    <source>
        <dbReference type="ARBA" id="ARBA00023063"/>
    </source>
</evidence>
<feature type="binding site" description="axial binding residue" evidence="20">
    <location>
        <position position="53"/>
    </location>
    <ligand>
        <name>heme b</name>
        <dbReference type="ChEBI" id="CHEBI:60344"/>
        <label>1</label>
    </ligand>
    <ligandPart>
        <name>Fe</name>
        <dbReference type="ChEBI" id="CHEBI:18248"/>
    </ligandPart>
</feature>
<keyword evidence="7 21" id="KW-0812">Transmembrane</keyword>
<dbReference type="GO" id="GO:0042128">
    <property type="term" value="P:nitrate assimilation"/>
    <property type="evidence" value="ECO:0007669"/>
    <property type="project" value="UniProtKB-KW"/>
</dbReference>
<evidence type="ECO:0000256" key="1">
    <source>
        <dbReference type="ARBA" id="ARBA00001942"/>
    </source>
</evidence>
<dbReference type="Proteomes" id="UP000004367">
    <property type="component" value="Unassembled WGS sequence"/>
</dbReference>
<dbReference type="InterPro" id="IPR051936">
    <property type="entry name" value="Heme-iron_electron_transfer"/>
</dbReference>
<dbReference type="GO" id="GO:0005886">
    <property type="term" value="C:plasma membrane"/>
    <property type="evidence" value="ECO:0007669"/>
    <property type="project" value="UniProtKB-SubCell"/>
</dbReference>
<keyword evidence="9" id="KW-0249">Electron transport</keyword>
<evidence type="ECO:0000256" key="9">
    <source>
        <dbReference type="ARBA" id="ARBA00022982"/>
    </source>
</evidence>
<evidence type="ECO:0000256" key="15">
    <source>
        <dbReference type="ARBA" id="ARBA00056200"/>
    </source>
</evidence>
<evidence type="ECO:0000313" key="23">
    <source>
        <dbReference type="EMBL" id="GAB49889.1"/>
    </source>
</evidence>
<sequence length="254" mass="28664">MGELLWVALPYLSMGVFVVGHWWRYKYDKFGWTTRSSQMYESRLLQIGSPLFHFGLLFVIGGHVLGLVIPKSWTEAVGLSQEAYHFMAVSVGAVAGVCTVVGMLILLARRRFTPAVFKATTANDKLMYVLLASVILLGLANTALGNVISHYDYREGVSIWFRQLFAFRPDPDLMSAAPLTFQLHALLACLLFALWPFTRLVHVFSAPVGYLWRPYVVYRSRQGSRLGARDSRRGWERSTLPETRAHGSHPAARR</sequence>
<evidence type="ECO:0000256" key="5">
    <source>
        <dbReference type="ARBA" id="ARBA00022475"/>
    </source>
</evidence>
<dbReference type="Pfam" id="PF02665">
    <property type="entry name" value="Nitrate_red_gam"/>
    <property type="match status" value="1"/>
</dbReference>
<dbReference type="PANTHER" id="PTHR30598:SF3">
    <property type="entry name" value="RESPIRATORY NITRATE REDUCTASE 1 GAMMA CHAIN"/>
    <property type="match status" value="1"/>
</dbReference>
<evidence type="ECO:0000256" key="10">
    <source>
        <dbReference type="ARBA" id="ARBA00022989"/>
    </source>
</evidence>
<evidence type="ECO:0000256" key="12">
    <source>
        <dbReference type="ARBA" id="ARBA00023004"/>
    </source>
</evidence>
<reference evidence="23 24" key="1">
    <citation type="submission" date="2012-02" db="EMBL/GenBank/DDBJ databases">
        <title>Whole genome shotgun sequence of Mobilicoccus pelagius NBRC 104925.</title>
        <authorList>
            <person name="Yoshida Y."/>
            <person name="Hosoyama A."/>
            <person name="Tsuchikane K."/>
            <person name="Katsumata H."/>
            <person name="Yamazaki S."/>
            <person name="Fujita N."/>
        </authorList>
    </citation>
    <scope>NUCLEOTIDE SEQUENCE [LARGE SCALE GENOMIC DNA]</scope>
    <source>
        <strain evidence="23 24">NBRC 104925</strain>
    </source>
</reference>
<evidence type="ECO:0000256" key="14">
    <source>
        <dbReference type="ARBA" id="ARBA00023136"/>
    </source>
</evidence>
<evidence type="ECO:0000256" key="7">
    <source>
        <dbReference type="ARBA" id="ARBA00022692"/>
    </source>
</evidence>
<dbReference type="RefSeq" id="WP_009483732.1">
    <property type="nucleotide sequence ID" value="NZ_BAFE01000094.1"/>
</dbReference>
<feature type="binding site" description="axial binding residue" evidence="20">
    <location>
        <position position="63"/>
    </location>
    <ligand>
        <name>heme b</name>
        <dbReference type="ChEBI" id="CHEBI:60344"/>
        <label>1</label>
    </ligand>
    <ligandPart>
        <name>Fe</name>
        <dbReference type="ChEBI" id="CHEBI:18248"/>
    </ligandPart>
</feature>
<evidence type="ECO:0000256" key="8">
    <source>
        <dbReference type="ARBA" id="ARBA00022723"/>
    </source>
</evidence>
<gene>
    <name evidence="23" type="primary">narI</name>
    <name evidence="23" type="ORF">MOPEL_135_01270</name>
</gene>
<evidence type="ECO:0000256" key="19">
    <source>
        <dbReference type="ARBA" id="ARBA00071287"/>
    </source>
</evidence>
<dbReference type="SUPFAM" id="SSF103501">
    <property type="entry name" value="Respiratory nitrate reductase 1 gamma chain"/>
    <property type="match status" value="1"/>
</dbReference>
<feature type="binding site" description="axial binding residue" evidence="20">
    <location>
        <position position="184"/>
    </location>
    <ligand>
        <name>heme b</name>
        <dbReference type="ChEBI" id="CHEBI:60344"/>
        <label>1</label>
    </ligand>
    <ligandPart>
        <name>Fe</name>
        <dbReference type="ChEBI" id="CHEBI:18248"/>
    </ligandPart>
</feature>
<feature type="binding site" description="axial binding residue" evidence="20">
    <location>
        <position position="202"/>
    </location>
    <ligand>
        <name>heme b</name>
        <dbReference type="ChEBI" id="CHEBI:60344"/>
        <label>1</label>
    </ligand>
    <ligandPart>
        <name>Fe</name>
        <dbReference type="ChEBI" id="CHEBI:18248"/>
    </ligandPart>
</feature>
<comment type="similarity">
    <text evidence="16">In the central section; belongs to the NarJ/NarW family.</text>
</comment>
<keyword evidence="8" id="KW-0479">Metal-binding</keyword>